<proteinExistence type="predicted"/>
<organism evidence="1 2">
    <name type="scientific">Solirubrobacter deserti</name>
    <dbReference type="NCBI Taxonomy" id="2282478"/>
    <lineage>
        <taxon>Bacteria</taxon>
        <taxon>Bacillati</taxon>
        <taxon>Actinomycetota</taxon>
        <taxon>Thermoleophilia</taxon>
        <taxon>Solirubrobacterales</taxon>
        <taxon>Solirubrobacteraceae</taxon>
        <taxon>Solirubrobacter</taxon>
    </lineage>
</organism>
<comment type="caution">
    <text evidence="1">The sequence shown here is derived from an EMBL/GenBank/DDBJ whole genome shotgun (WGS) entry which is preliminary data.</text>
</comment>
<evidence type="ECO:0000313" key="2">
    <source>
        <dbReference type="Proteomes" id="UP001147700"/>
    </source>
</evidence>
<dbReference type="Proteomes" id="UP001147700">
    <property type="component" value="Unassembled WGS sequence"/>
</dbReference>
<accession>A0ABT4RJ47</accession>
<gene>
    <name evidence="1" type="ORF">OJ962_13830</name>
</gene>
<evidence type="ECO:0000313" key="1">
    <source>
        <dbReference type="EMBL" id="MDA0138577.1"/>
    </source>
</evidence>
<dbReference type="EMBL" id="JAPCID010000017">
    <property type="protein sequence ID" value="MDA0138577.1"/>
    <property type="molecule type" value="Genomic_DNA"/>
</dbReference>
<dbReference type="RefSeq" id="WP_270006404.1">
    <property type="nucleotide sequence ID" value="NZ_JAPCID010000017.1"/>
</dbReference>
<keyword evidence="2" id="KW-1185">Reference proteome</keyword>
<sequence length="62" mass="6637">MKADVGMVLRQRTRAGWRRNTAGALIGLGGVTAKTATDLTRAWLKARSADDPAAARCYGIFT</sequence>
<name>A0ABT4RJ47_9ACTN</name>
<reference evidence="1" key="1">
    <citation type="submission" date="2022-10" db="EMBL/GenBank/DDBJ databases">
        <title>The WGS of Solirubrobacter sp. CPCC 204708.</title>
        <authorList>
            <person name="Jiang Z."/>
        </authorList>
    </citation>
    <scope>NUCLEOTIDE SEQUENCE</scope>
    <source>
        <strain evidence="1">CPCC 204708</strain>
    </source>
</reference>
<protein>
    <submittedName>
        <fullName evidence="1">Uncharacterized protein</fullName>
    </submittedName>
</protein>